<dbReference type="RefSeq" id="WP_148809871.1">
    <property type="nucleotide sequence ID" value="NZ_CP042243.1"/>
</dbReference>
<sequence length="121" mass="12693">MIDTNMIGFDGIGAEYATFASNLDPTSEGKVVKVSASKTVALAAADDVFHGKAVKVEKDGAVTTQFKGYVECVYSGVTDPTIGYTKLSADADGGVKVDATNGREYLVLFVDTTNKIVGFIL</sequence>
<organism evidence="1 2">
    <name type="scientific">Crassaminicella thermophila</name>
    <dbReference type="NCBI Taxonomy" id="2599308"/>
    <lineage>
        <taxon>Bacteria</taxon>
        <taxon>Bacillati</taxon>
        <taxon>Bacillota</taxon>
        <taxon>Clostridia</taxon>
        <taxon>Eubacteriales</taxon>
        <taxon>Clostridiaceae</taxon>
        <taxon>Crassaminicella</taxon>
    </lineage>
</organism>
<proteinExistence type="predicted"/>
<evidence type="ECO:0000313" key="1">
    <source>
        <dbReference type="EMBL" id="QEK12725.1"/>
    </source>
</evidence>
<gene>
    <name evidence="1" type="ORF">FQB35_10495</name>
</gene>
<name>A0A5C0SDU0_CRATE</name>
<evidence type="ECO:0000313" key="2">
    <source>
        <dbReference type="Proteomes" id="UP000324646"/>
    </source>
</evidence>
<reference evidence="1 2" key="1">
    <citation type="submission" date="2019-07" db="EMBL/GenBank/DDBJ databases">
        <title>Complete genome of Crassaminicella thermophila SY095.</title>
        <authorList>
            <person name="Li X."/>
        </authorList>
    </citation>
    <scope>NUCLEOTIDE SEQUENCE [LARGE SCALE GENOMIC DNA]</scope>
    <source>
        <strain evidence="1 2">SY095</strain>
    </source>
</reference>
<dbReference type="EMBL" id="CP042243">
    <property type="protein sequence ID" value="QEK12725.1"/>
    <property type="molecule type" value="Genomic_DNA"/>
</dbReference>
<dbReference type="Proteomes" id="UP000324646">
    <property type="component" value="Chromosome"/>
</dbReference>
<keyword evidence="2" id="KW-1185">Reference proteome</keyword>
<accession>A0A5C0SDU0</accession>
<dbReference type="KEGG" id="crs:FQB35_10495"/>
<protein>
    <submittedName>
        <fullName evidence="1">Uncharacterized protein</fullName>
    </submittedName>
</protein>
<dbReference type="AlphaFoldDB" id="A0A5C0SDU0"/>